<protein>
    <submittedName>
        <fullName evidence="2">Uncharacterized protein</fullName>
    </submittedName>
</protein>
<dbReference type="RefSeq" id="XP_008913959.1">
    <property type="nucleotide sequence ID" value="XM_008915711.1"/>
</dbReference>
<dbReference type="STRING" id="761204.W2PIW8"/>
<reference evidence="3" key="1">
    <citation type="submission" date="2011-12" db="EMBL/GenBank/DDBJ databases">
        <authorList>
            <consortium name="The Broad Institute Genome Sequencing Platform"/>
            <person name="Russ C."/>
            <person name="Tyler B."/>
            <person name="Panabieres F."/>
            <person name="Shan W."/>
            <person name="Tripathy S."/>
            <person name="Grunwald N."/>
            <person name="Machado M."/>
            <person name="Young S.K."/>
            <person name="Zeng Q."/>
            <person name="Gargeya S."/>
            <person name="Fitzgerald M."/>
            <person name="Haas B."/>
            <person name="Abouelleil A."/>
            <person name="Alvarado L."/>
            <person name="Arachchi H.M."/>
            <person name="Berlin A."/>
            <person name="Chapman S.B."/>
            <person name="Gearin G."/>
            <person name="Goldberg J."/>
            <person name="Griggs A."/>
            <person name="Gujja S."/>
            <person name="Hansen M."/>
            <person name="Heiman D."/>
            <person name="Howarth C."/>
            <person name="Larimer J."/>
            <person name="Lui A."/>
            <person name="MacDonald P.J.P."/>
            <person name="McCowen C."/>
            <person name="Montmayeur A."/>
            <person name="Murphy C."/>
            <person name="Neiman D."/>
            <person name="Pearson M."/>
            <person name="Priest M."/>
            <person name="Roberts A."/>
            <person name="Saif S."/>
            <person name="Shea T."/>
            <person name="Sisk P."/>
            <person name="Stolte C."/>
            <person name="Sykes S."/>
            <person name="Wortman J."/>
            <person name="Nusbaum C."/>
            <person name="Birren B."/>
        </authorList>
    </citation>
    <scope>NUCLEOTIDE SEQUENCE [LARGE SCALE GENOMIC DNA]</scope>
    <source>
        <strain evidence="3">INRA-310</strain>
    </source>
</reference>
<dbReference type="EMBL" id="KI669634">
    <property type="protein sequence ID" value="ETN00782.1"/>
    <property type="molecule type" value="Genomic_DNA"/>
</dbReference>
<accession>W2PIW8</accession>
<feature type="compositionally biased region" description="Acidic residues" evidence="1">
    <location>
        <begin position="88"/>
        <end position="102"/>
    </location>
</feature>
<dbReference type="VEuPathDB" id="FungiDB:PPTG_17753"/>
<evidence type="ECO:0000313" key="2">
    <source>
        <dbReference type="EMBL" id="ETN00782.1"/>
    </source>
</evidence>
<feature type="region of interest" description="Disordered" evidence="1">
    <location>
        <begin position="62"/>
        <end position="102"/>
    </location>
</feature>
<name>W2PIW8_PHYN3</name>
<proteinExistence type="predicted"/>
<sequence>MRKAGKRAATTTYFCDSCDFTGPIYLCVKPKWLEANEMMSCWKIWHTIYKNGKEIPEAMKTKFRVRGPRSVGSPGKSPVKRRRVGSAESEDSEDSDDSEDFK</sequence>
<dbReference type="Proteomes" id="UP000018817">
    <property type="component" value="Unassembled WGS sequence"/>
</dbReference>
<evidence type="ECO:0000313" key="3">
    <source>
        <dbReference type="Proteomes" id="UP000018817"/>
    </source>
</evidence>
<organism evidence="2 3">
    <name type="scientific">Phytophthora nicotianae (strain INRA-310)</name>
    <name type="common">Phytophthora parasitica</name>
    <dbReference type="NCBI Taxonomy" id="761204"/>
    <lineage>
        <taxon>Eukaryota</taxon>
        <taxon>Sar</taxon>
        <taxon>Stramenopiles</taxon>
        <taxon>Oomycota</taxon>
        <taxon>Peronosporomycetes</taxon>
        <taxon>Peronosporales</taxon>
        <taxon>Peronosporaceae</taxon>
        <taxon>Phytophthora</taxon>
    </lineage>
</organism>
<dbReference type="AlphaFoldDB" id="W2PIW8"/>
<gene>
    <name evidence="2" type="ORF">PPTG_17753</name>
</gene>
<dbReference type="GeneID" id="20186707"/>
<reference evidence="2 3" key="2">
    <citation type="submission" date="2013-11" db="EMBL/GenBank/DDBJ databases">
        <title>The Genome Sequence of Phytophthora parasitica INRA-310.</title>
        <authorList>
            <consortium name="The Broad Institute Genomics Platform"/>
            <person name="Russ C."/>
            <person name="Tyler B."/>
            <person name="Panabieres F."/>
            <person name="Shan W."/>
            <person name="Tripathy S."/>
            <person name="Grunwald N."/>
            <person name="Machado M."/>
            <person name="Johnson C.S."/>
            <person name="Arredondo F."/>
            <person name="Hong C."/>
            <person name="Coffey M."/>
            <person name="Young S.K."/>
            <person name="Zeng Q."/>
            <person name="Gargeya S."/>
            <person name="Fitzgerald M."/>
            <person name="Abouelleil A."/>
            <person name="Alvarado L."/>
            <person name="Chapman S.B."/>
            <person name="Gainer-Dewar J."/>
            <person name="Goldberg J."/>
            <person name="Griggs A."/>
            <person name="Gujja S."/>
            <person name="Hansen M."/>
            <person name="Howarth C."/>
            <person name="Imamovic A."/>
            <person name="Ireland A."/>
            <person name="Larimer J."/>
            <person name="McCowan C."/>
            <person name="Murphy C."/>
            <person name="Pearson M."/>
            <person name="Poon T.W."/>
            <person name="Priest M."/>
            <person name="Roberts A."/>
            <person name="Saif S."/>
            <person name="Shea T."/>
            <person name="Sykes S."/>
            <person name="Wortman J."/>
            <person name="Nusbaum C."/>
            <person name="Birren B."/>
        </authorList>
    </citation>
    <scope>NUCLEOTIDE SEQUENCE [LARGE SCALE GENOMIC DNA]</scope>
    <source>
        <strain evidence="2 3">INRA-310</strain>
    </source>
</reference>
<evidence type="ECO:0000256" key="1">
    <source>
        <dbReference type="SAM" id="MobiDB-lite"/>
    </source>
</evidence>